<proteinExistence type="predicted"/>
<comment type="caution">
    <text evidence="1">The sequence shown here is derived from an EMBL/GenBank/DDBJ whole genome shotgun (WGS) entry which is preliminary data.</text>
</comment>
<accession>A0AAE0T2A0</accession>
<keyword evidence="2" id="KW-1185">Reference proteome</keyword>
<organism evidence="1 2">
    <name type="scientific">Potamilus streckersoni</name>
    <dbReference type="NCBI Taxonomy" id="2493646"/>
    <lineage>
        <taxon>Eukaryota</taxon>
        <taxon>Metazoa</taxon>
        <taxon>Spiralia</taxon>
        <taxon>Lophotrochozoa</taxon>
        <taxon>Mollusca</taxon>
        <taxon>Bivalvia</taxon>
        <taxon>Autobranchia</taxon>
        <taxon>Heteroconchia</taxon>
        <taxon>Palaeoheterodonta</taxon>
        <taxon>Unionida</taxon>
        <taxon>Unionoidea</taxon>
        <taxon>Unionidae</taxon>
        <taxon>Ambleminae</taxon>
        <taxon>Lampsilini</taxon>
        <taxon>Potamilus</taxon>
    </lineage>
</organism>
<dbReference type="EMBL" id="JAEAOA010000480">
    <property type="protein sequence ID" value="KAK3602321.1"/>
    <property type="molecule type" value="Genomic_DNA"/>
</dbReference>
<dbReference type="Proteomes" id="UP001195483">
    <property type="component" value="Unassembled WGS sequence"/>
</dbReference>
<reference evidence="1" key="3">
    <citation type="submission" date="2023-05" db="EMBL/GenBank/DDBJ databases">
        <authorList>
            <person name="Smith C.H."/>
        </authorList>
    </citation>
    <scope>NUCLEOTIDE SEQUENCE</scope>
    <source>
        <strain evidence="1">CHS0354</strain>
        <tissue evidence="1">Mantle</tissue>
    </source>
</reference>
<dbReference type="AlphaFoldDB" id="A0AAE0T2A0"/>
<gene>
    <name evidence="1" type="ORF">CHS0354_007114</name>
</gene>
<reference evidence="1" key="1">
    <citation type="journal article" date="2021" name="Genome Biol. Evol.">
        <title>A High-Quality Reference Genome for a Parasitic Bivalve with Doubly Uniparental Inheritance (Bivalvia: Unionida).</title>
        <authorList>
            <person name="Smith C.H."/>
        </authorList>
    </citation>
    <scope>NUCLEOTIDE SEQUENCE</scope>
    <source>
        <strain evidence="1">CHS0354</strain>
    </source>
</reference>
<sequence>MFIGMTYMCSRQCINVYCWLKPTLHLENQANSNYSDCQKSNLLAKYEFMLTGRSVPHLGKFPRNLFANLVNISTRPKINFVTEIPSIFSQRGISDLEERDDQVTKHSLRIVGIISFMIPRWIIYKHVSLSIIYPTMTISGSNLSCTMPLMTNVRSETKLIRSPKNDDEYIMVLCYLEILSQVRPADILETMRNLHHPGISLGPYEPAINNAVKKFLTDLVNLGRSNSTTQLYFRVRIGKQRNCLLRRNNFSQKDEKQMFIVSLPVNLGQIRKIPNGRIS</sequence>
<evidence type="ECO:0000313" key="1">
    <source>
        <dbReference type="EMBL" id="KAK3602321.1"/>
    </source>
</evidence>
<protein>
    <submittedName>
        <fullName evidence="1">Uncharacterized protein</fullName>
    </submittedName>
</protein>
<reference evidence="1" key="2">
    <citation type="journal article" date="2021" name="Genome Biol. Evol.">
        <title>Developing a high-quality reference genome for a parasitic bivalve with doubly uniparental inheritance (Bivalvia: Unionida).</title>
        <authorList>
            <person name="Smith C.H."/>
        </authorList>
    </citation>
    <scope>NUCLEOTIDE SEQUENCE</scope>
    <source>
        <strain evidence="1">CHS0354</strain>
        <tissue evidence="1">Mantle</tissue>
    </source>
</reference>
<evidence type="ECO:0000313" key="2">
    <source>
        <dbReference type="Proteomes" id="UP001195483"/>
    </source>
</evidence>
<name>A0AAE0T2A0_9BIVA</name>